<accession>A0A8J3ACD3</accession>
<organism evidence="1 2">
    <name type="scientific">Egicoccus halophilus</name>
    <dbReference type="NCBI Taxonomy" id="1670830"/>
    <lineage>
        <taxon>Bacteria</taxon>
        <taxon>Bacillati</taxon>
        <taxon>Actinomycetota</taxon>
        <taxon>Nitriliruptoria</taxon>
        <taxon>Egicoccales</taxon>
        <taxon>Egicoccaceae</taxon>
        <taxon>Egicoccus</taxon>
    </lineage>
</organism>
<evidence type="ECO:0008006" key="3">
    <source>
        <dbReference type="Google" id="ProtNLM"/>
    </source>
</evidence>
<protein>
    <recommendedName>
        <fullName evidence="3">Ribbon-helix-helix protein, copG family</fullName>
    </recommendedName>
</protein>
<evidence type="ECO:0000313" key="2">
    <source>
        <dbReference type="Proteomes" id="UP000650511"/>
    </source>
</evidence>
<dbReference type="EMBL" id="BMHA01000004">
    <property type="protein sequence ID" value="GGI04957.1"/>
    <property type="molecule type" value="Genomic_DNA"/>
</dbReference>
<gene>
    <name evidence="1" type="ORF">GCM10011354_11680</name>
</gene>
<dbReference type="Proteomes" id="UP000650511">
    <property type="component" value="Unassembled WGS sequence"/>
</dbReference>
<keyword evidence="2" id="KW-1185">Reference proteome</keyword>
<reference evidence="1" key="1">
    <citation type="journal article" date="2014" name="Int. J. Syst. Evol. Microbiol.">
        <title>Complete genome sequence of Corynebacterium casei LMG S-19264T (=DSM 44701T), isolated from a smear-ripened cheese.</title>
        <authorList>
            <consortium name="US DOE Joint Genome Institute (JGI-PGF)"/>
            <person name="Walter F."/>
            <person name="Albersmeier A."/>
            <person name="Kalinowski J."/>
            <person name="Ruckert C."/>
        </authorList>
    </citation>
    <scope>NUCLEOTIDE SEQUENCE</scope>
    <source>
        <strain evidence="1">CGMCC 1.14988</strain>
    </source>
</reference>
<reference evidence="1" key="2">
    <citation type="submission" date="2020-09" db="EMBL/GenBank/DDBJ databases">
        <authorList>
            <person name="Sun Q."/>
            <person name="Zhou Y."/>
        </authorList>
    </citation>
    <scope>NUCLEOTIDE SEQUENCE</scope>
    <source>
        <strain evidence="1">CGMCC 1.14988</strain>
    </source>
</reference>
<sequence length="79" mass="8711">MSDLISVRLDDEAQRALAELEATGLSRSEAVRRGLVAAALRLRDRQRLIDEVAELASDEADRMEAAEVAAMMEDLRAAR</sequence>
<comment type="caution">
    <text evidence="1">The sequence shown here is derived from an EMBL/GenBank/DDBJ whole genome shotgun (WGS) entry which is preliminary data.</text>
</comment>
<dbReference type="RefSeq" id="WP_130649559.1">
    <property type="nucleotide sequence ID" value="NZ_BMHA01000004.1"/>
</dbReference>
<proteinExistence type="predicted"/>
<name>A0A8J3ACD3_9ACTN</name>
<dbReference type="AlphaFoldDB" id="A0A8J3ACD3"/>
<evidence type="ECO:0000313" key="1">
    <source>
        <dbReference type="EMBL" id="GGI04957.1"/>
    </source>
</evidence>